<gene>
    <name evidence="1" type="ORF">EEDITHA_LOCUS18790</name>
</gene>
<name>A0AAU9V0T5_EUPED</name>
<protein>
    <submittedName>
        <fullName evidence="1">Uncharacterized protein</fullName>
    </submittedName>
</protein>
<organism evidence="1 2">
    <name type="scientific">Euphydryas editha</name>
    <name type="common">Edith's checkerspot</name>
    <dbReference type="NCBI Taxonomy" id="104508"/>
    <lineage>
        <taxon>Eukaryota</taxon>
        <taxon>Metazoa</taxon>
        <taxon>Ecdysozoa</taxon>
        <taxon>Arthropoda</taxon>
        <taxon>Hexapoda</taxon>
        <taxon>Insecta</taxon>
        <taxon>Pterygota</taxon>
        <taxon>Neoptera</taxon>
        <taxon>Endopterygota</taxon>
        <taxon>Lepidoptera</taxon>
        <taxon>Glossata</taxon>
        <taxon>Ditrysia</taxon>
        <taxon>Papilionoidea</taxon>
        <taxon>Nymphalidae</taxon>
        <taxon>Nymphalinae</taxon>
        <taxon>Euphydryas</taxon>
    </lineage>
</organism>
<sequence length="106" mass="11609">MLLFHGVPEEKTKDPPARVTAIVAEHLKLDKFFSISIKTSYQLGCLSGKSRARHDAFLVARESFGINKCLTQGTIYVITSEGTRHRAESIADLDEISGSGSTEKAK</sequence>
<keyword evidence="2" id="KW-1185">Reference proteome</keyword>
<dbReference type="EMBL" id="CAKOGL010000027">
    <property type="protein sequence ID" value="CAH2104414.1"/>
    <property type="molecule type" value="Genomic_DNA"/>
</dbReference>
<dbReference type="AlphaFoldDB" id="A0AAU9V0T5"/>
<evidence type="ECO:0000313" key="1">
    <source>
        <dbReference type="EMBL" id="CAH2104414.1"/>
    </source>
</evidence>
<reference evidence="1" key="1">
    <citation type="submission" date="2022-03" db="EMBL/GenBank/DDBJ databases">
        <authorList>
            <person name="Tunstrom K."/>
        </authorList>
    </citation>
    <scope>NUCLEOTIDE SEQUENCE</scope>
</reference>
<comment type="caution">
    <text evidence="1">The sequence shown here is derived from an EMBL/GenBank/DDBJ whole genome shotgun (WGS) entry which is preliminary data.</text>
</comment>
<dbReference type="Proteomes" id="UP001153954">
    <property type="component" value="Unassembled WGS sequence"/>
</dbReference>
<proteinExistence type="predicted"/>
<accession>A0AAU9V0T5</accession>
<evidence type="ECO:0000313" key="2">
    <source>
        <dbReference type="Proteomes" id="UP001153954"/>
    </source>
</evidence>